<evidence type="ECO:0000313" key="1">
    <source>
        <dbReference type="EMBL" id="QJA86763.1"/>
    </source>
</evidence>
<dbReference type="AlphaFoldDB" id="A0A6M3KX63"/>
<organism evidence="1">
    <name type="scientific">viral metagenome</name>
    <dbReference type="NCBI Taxonomy" id="1070528"/>
    <lineage>
        <taxon>unclassified sequences</taxon>
        <taxon>metagenomes</taxon>
        <taxon>organismal metagenomes</taxon>
    </lineage>
</organism>
<dbReference type="EMBL" id="MT142657">
    <property type="protein sequence ID" value="QJA86763.1"/>
    <property type="molecule type" value="Genomic_DNA"/>
</dbReference>
<gene>
    <name evidence="1" type="ORF">MM415B03123_0021</name>
</gene>
<sequence>MDIGEFLAMVLDKHHEEIWPPEEDDFCGDFAEEHESPPLSDGCVPSALVDK</sequence>
<protein>
    <submittedName>
        <fullName evidence="1">Uncharacterized protein</fullName>
    </submittedName>
</protein>
<proteinExistence type="predicted"/>
<reference evidence="1" key="1">
    <citation type="submission" date="2020-03" db="EMBL/GenBank/DDBJ databases">
        <title>The deep terrestrial virosphere.</title>
        <authorList>
            <person name="Holmfeldt K."/>
            <person name="Nilsson E."/>
            <person name="Simone D."/>
            <person name="Lopez-Fernandez M."/>
            <person name="Wu X."/>
            <person name="de Brujin I."/>
            <person name="Lundin D."/>
            <person name="Andersson A."/>
            <person name="Bertilsson S."/>
            <person name="Dopson M."/>
        </authorList>
    </citation>
    <scope>NUCLEOTIDE SEQUENCE</scope>
    <source>
        <strain evidence="1">MM415B03123</strain>
    </source>
</reference>
<name>A0A6M3KX63_9ZZZZ</name>
<accession>A0A6M3KX63</accession>